<keyword evidence="6 11" id="KW-0500">Molybdenum</keyword>
<comment type="similarity">
    <text evidence="3 11">Belongs to the binding-protein-dependent transport system permease family. CysTW subfamily.</text>
</comment>
<dbReference type="PROSITE" id="PS50928">
    <property type="entry name" value="ABC_TM1"/>
    <property type="match status" value="1"/>
</dbReference>
<name>A0ABY1Q2Y5_9BURK</name>
<keyword evidence="14" id="KW-1185">Reference proteome</keyword>
<dbReference type="InterPro" id="IPR000515">
    <property type="entry name" value="MetI-like"/>
</dbReference>
<dbReference type="NCBIfam" id="TIGR02141">
    <property type="entry name" value="modB_ABC"/>
    <property type="match status" value="1"/>
</dbReference>
<dbReference type="Proteomes" id="UP001158049">
    <property type="component" value="Unassembled WGS sequence"/>
</dbReference>
<feature type="transmembrane region" description="Helical" evidence="10">
    <location>
        <begin position="141"/>
        <end position="166"/>
    </location>
</feature>
<evidence type="ECO:0000256" key="9">
    <source>
        <dbReference type="ARBA" id="ARBA00023136"/>
    </source>
</evidence>
<feature type="transmembrane region" description="Helical" evidence="10">
    <location>
        <begin position="205"/>
        <end position="223"/>
    </location>
</feature>
<feature type="transmembrane region" description="Helical" evidence="10">
    <location>
        <begin position="95"/>
        <end position="120"/>
    </location>
</feature>
<dbReference type="RefSeq" id="WP_283441815.1">
    <property type="nucleotide sequence ID" value="NZ_FXUL01000004.1"/>
</dbReference>
<keyword evidence="8 10" id="KW-1133">Transmembrane helix</keyword>
<comment type="subcellular location">
    <subcellularLocation>
        <location evidence="11">Cell inner membrane</location>
        <topology evidence="11">Multi-pass membrane protein</topology>
    </subcellularLocation>
    <subcellularLocation>
        <location evidence="2 10">Cell membrane</location>
        <topology evidence="2 10">Multi-pass membrane protein</topology>
    </subcellularLocation>
</comment>
<evidence type="ECO:0000259" key="12">
    <source>
        <dbReference type="PROSITE" id="PS50928"/>
    </source>
</evidence>
<dbReference type="SUPFAM" id="SSF161098">
    <property type="entry name" value="MetI-like"/>
    <property type="match status" value="1"/>
</dbReference>
<dbReference type="InterPro" id="IPR035906">
    <property type="entry name" value="MetI-like_sf"/>
</dbReference>
<proteinExistence type="inferred from homology"/>
<evidence type="ECO:0000256" key="8">
    <source>
        <dbReference type="ARBA" id="ARBA00022989"/>
    </source>
</evidence>
<organism evidence="13 14">
    <name type="scientific">Noviherbaspirillum suwonense</name>
    <dbReference type="NCBI Taxonomy" id="1224511"/>
    <lineage>
        <taxon>Bacteria</taxon>
        <taxon>Pseudomonadati</taxon>
        <taxon>Pseudomonadota</taxon>
        <taxon>Betaproteobacteria</taxon>
        <taxon>Burkholderiales</taxon>
        <taxon>Oxalobacteraceae</taxon>
        <taxon>Noviherbaspirillum</taxon>
    </lineage>
</organism>
<keyword evidence="7 10" id="KW-0812">Transmembrane</keyword>
<feature type="transmembrane region" description="Helical" evidence="10">
    <location>
        <begin position="20"/>
        <end position="42"/>
    </location>
</feature>
<evidence type="ECO:0000256" key="7">
    <source>
        <dbReference type="ARBA" id="ARBA00022692"/>
    </source>
</evidence>
<keyword evidence="5" id="KW-1003">Cell membrane</keyword>
<protein>
    <recommendedName>
        <fullName evidence="11">Molybdenum transport system permease</fullName>
    </recommendedName>
</protein>
<evidence type="ECO:0000256" key="4">
    <source>
        <dbReference type="ARBA" id="ARBA00022448"/>
    </source>
</evidence>
<reference evidence="13 14" key="1">
    <citation type="submission" date="2017-05" db="EMBL/GenBank/DDBJ databases">
        <authorList>
            <person name="Varghese N."/>
            <person name="Submissions S."/>
        </authorList>
    </citation>
    <scope>NUCLEOTIDE SEQUENCE [LARGE SCALE GENOMIC DNA]</scope>
    <source>
        <strain evidence="13 14">DSM 26001</strain>
    </source>
</reference>
<evidence type="ECO:0000256" key="6">
    <source>
        <dbReference type="ARBA" id="ARBA00022505"/>
    </source>
</evidence>
<feature type="domain" description="ABC transmembrane type-1" evidence="12">
    <location>
        <begin position="16"/>
        <end position="220"/>
    </location>
</feature>
<evidence type="ECO:0000313" key="13">
    <source>
        <dbReference type="EMBL" id="SMP55892.1"/>
    </source>
</evidence>
<dbReference type="Pfam" id="PF00528">
    <property type="entry name" value="BPD_transp_1"/>
    <property type="match status" value="1"/>
</dbReference>
<evidence type="ECO:0000256" key="5">
    <source>
        <dbReference type="ARBA" id="ARBA00022475"/>
    </source>
</evidence>
<dbReference type="EMBL" id="FXUL01000004">
    <property type="protein sequence ID" value="SMP55892.1"/>
    <property type="molecule type" value="Genomic_DNA"/>
</dbReference>
<dbReference type="PANTHER" id="PTHR30183:SF8">
    <property type="entry name" value="MOLYBDENUM TRANSPORT SYSTEM PERMEASE"/>
    <property type="match status" value="1"/>
</dbReference>
<evidence type="ECO:0000256" key="11">
    <source>
        <dbReference type="RuleBase" id="RU365097"/>
    </source>
</evidence>
<feature type="transmembrane region" description="Helical" evidence="10">
    <location>
        <begin position="54"/>
        <end position="75"/>
    </location>
</feature>
<keyword evidence="11" id="KW-0997">Cell inner membrane</keyword>
<gene>
    <name evidence="13" type="ORF">SAMN06295970_104255</name>
</gene>
<evidence type="ECO:0000256" key="2">
    <source>
        <dbReference type="ARBA" id="ARBA00004651"/>
    </source>
</evidence>
<dbReference type="InterPro" id="IPR011867">
    <property type="entry name" value="ModB_ABC"/>
</dbReference>
<dbReference type="CDD" id="cd06261">
    <property type="entry name" value="TM_PBP2"/>
    <property type="match status" value="1"/>
</dbReference>
<comment type="function">
    <text evidence="1 11">Part of the binding-protein-dependent transport system for molybdenum; probably responsible for the translocation of the substrate across the membrane.</text>
</comment>
<dbReference type="Gene3D" id="1.10.3720.10">
    <property type="entry name" value="MetI-like"/>
    <property type="match status" value="1"/>
</dbReference>
<evidence type="ECO:0000256" key="3">
    <source>
        <dbReference type="ARBA" id="ARBA00007069"/>
    </source>
</evidence>
<keyword evidence="9 10" id="KW-0472">Membrane</keyword>
<evidence type="ECO:0000256" key="1">
    <source>
        <dbReference type="ARBA" id="ARBA00002949"/>
    </source>
</evidence>
<comment type="caution">
    <text evidence="13">The sequence shown here is derived from an EMBL/GenBank/DDBJ whole genome shotgun (WGS) entry which is preliminary data.</text>
</comment>
<accession>A0ABY1Q2Y5</accession>
<evidence type="ECO:0000256" key="10">
    <source>
        <dbReference type="RuleBase" id="RU363032"/>
    </source>
</evidence>
<dbReference type="PANTHER" id="PTHR30183">
    <property type="entry name" value="MOLYBDENUM TRANSPORT SYSTEM PERMEASE PROTEIN MODB"/>
    <property type="match status" value="1"/>
</dbReference>
<evidence type="ECO:0000313" key="14">
    <source>
        <dbReference type="Proteomes" id="UP001158049"/>
    </source>
</evidence>
<keyword evidence="4 10" id="KW-0813">Transport</keyword>
<sequence length="239" mass="25998">MLTPPWALPAELWRSLALTLQLALVSTCVLMLVALPLGAWLAGARSRLALALEILIAMPLVLPPTVIGFYLLVLLSPRHAFGAWWQEVFGQPLPFSFAGLVIGSCVYSLPFAVQPVVAAFRMQRAEVLQAAWSLGMTRRQTFLHIALPLARSGVVAGTLLAFAHTIGEFGVVLMLGGNIPGVTRVASIALYDQAQLLNYPDAHGYALLLLVLSFVLLLTTTLVQKRQERRRLAPPGRMK</sequence>